<feature type="domain" description="Quercetin 2,3-dioxygenase C-terminal cupin" evidence="4">
    <location>
        <begin position="169"/>
        <end position="248"/>
    </location>
</feature>
<dbReference type="Gene3D" id="2.60.120.10">
    <property type="entry name" value="Jelly Rolls"/>
    <property type="match status" value="2"/>
</dbReference>
<evidence type="ECO:0000259" key="4">
    <source>
        <dbReference type="Pfam" id="PF17954"/>
    </source>
</evidence>
<dbReference type="PANTHER" id="PTHR43212:SF3">
    <property type="entry name" value="QUERCETIN 2,3-DIOXYGENASE"/>
    <property type="match status" value="1"/>
</dbReference>
<dbReference type="InterPro" id="IPR012093">
    <property type="entry name" value="Pirin"/>
</dbReference>
<comment type="similarity">
    <text evidence="1 2">Belongs to the pirin family.</text>
</comment>
<feature type="domain" description="Pirin N-terminal" evidence="3">
    <location>
        <begin position="55"/>
        <end position="137"/>
    </location>
</feature>
<accession>A0AAE3QBU3</accession>
<proteinExistence type="inferred from homology"/>
<dbReference type="SUPFAM" id="SSF51182">
    <property type="entry name" value="RmlC-like cupins"/>
    <property type="match status" value="1"/>
</dbReference>
<evidence type="ECO:0000256" key="2">
    <source>
        <dbReference type="RuleBase" id="RU003457"/>
    </source>
</evidence>
<dbReference type="Pfam" id="PF02678">
    <property type="entry name" value="Pirin"/>
    <property type="match status" value="1"/>
</dbReference>
<keyword evidence="6" id="KW-1185">Reference proteome</keyword>
<organism evidence="5 6">
    <name type="scientific">Ferirhizobium litorale</name>
    <dbReference type="NCBI Taxonomy" id="2927786"/>
    <lineage>
        <taxon>Bacteria</taxon>
        <taxon>Pseudomonadati</taxon>
        <taxon>Pseudomonadota</taxon>
        <taxon>Alphaproteobacteria</taxon>
        <taxon>Hyphomicrobiales</taxon>
        <taxon>Rhizobiaceae</taxon>
        <taxon>Ferirhizobium</taxon>
    </lineage>
</organism>
<dbReference type="InterPro" id="IPR041602">
    <property type="entry name" value="Quercetinase_C"/>
</dbReference>
<name>A0AAE3QBU3_9HYPH</name>
<dbReference type="InterPro" id="IPR014710">
    <property type="entry name" value="RmlC-like_jellyroll"/>
</dbReference>
<dbReference type="EMBL" id="JALDYZ010000006">
    <property type="protein sequence ID" value="MDI7922892.1"/>
    <property type="molecule type" value="Genomic_DNA"/>
</dbReference>
<dbReference type="AlphaFoldDB" id="A0AAE3QBU3"/>
<dbReference type="PANTHER" id="PTHR43212">
    <property type="entry name" value="QUERCETIN 2,3-DIOXYGENASE"/>
    <property type="match status" value="1"/>
</dbReference>
<comment type="caution">
    <text evidence="5">The sequence shown here is derived from an EMBL/GenBank/DDBJ whole genome shotgun (WGS) entry which is preliminary data.</text>
</comment>
<evidence type="ECO:0000256" key="1">
    <source>
        <dbReference type="ARBA" id="ARBA00008416"/>
    </source>
</evidence>
<dbReference type="Pfam" id="PF17954">
    <property type="entry name" value="Pirin_C_2"/>
    <property type="match status" value="1"/>
</dbReference>
<gene>
    <name evidence="5" type="ORF">MRS75_12445</name>
</gene>
<sequence length="267" mass="29764">MSHQFIIRNEERGHDMIKSDGSRSSYIAGHPDGFVTRASSFNFHEYQGGRPGFGPVRVFGDEVFHGTGCGYNMHPHHNFVICAFVFAGELTHINTAGGGTVDRLAAGDYYVFSAGSGGKHSELSVTPEDMHAIYLWLLPKQLYLPPSYHRAHFDFRTRRNAIVQLVGDGDGALPVDQDLRVSRLIADSGKSFAYPLRSVSHGVYVFVREGSVRCDTTVLNARDSTGIWNASTVDFEILEDDTDVIVVETLMIDDTIQQKWEHDHVHH</sequence>
<dbReference type="RefSeq" id="WP_311789467.1">
    <property type="nucleotide sequence ID" value="NZ_JALDYY010000031.1"/>
</dbReference>
<evidence type="ECO:0000259" key="3">
    <source>
        <dbReference type="Pfam" id="PF02678"/>
    </source>
</evidence>
<protein>
    <submittedName>
        <fullName evidence="5">Pirin family protein</fullName>
    </submittedName>
</protein>
<evidence type="ECO:0000313" key="6">
    <source>
        <dbReference type="Proteomes" id="UP001161580"/>
    </source>
</evidence>
<reference evidence="5" key="1">
    <citation type="submission" date="2022-03" db="EMBL/GenBank/DDBJ databases">
        <title>Fererhizobium litorale gen. nov., sp. nov., isolated from sandy sediments of the Sea of Japan seashore.</title>
        <authorList>
            <person name="Romanenko L."/>
            <person name="Kurilenko V."/>
            <person name="Otstavnykh N."/>
            <person name="Svetashev V."/>
            <person name="Tekutyeva L."/>
            <person name="Isaeva M."/>
            <person name="Mikhailov V."/>
        </authorList>
    </citation>
    <scope>NUCLEOTIDE SEQUENCE</scope>
    <source>
        <strain evidence="5">KMM 9576</strain>
    </source>
</reference>
<evidence type="ECO:0000313" key="5">
    <source>
        <dbReference type="EMBL" id="MDI7922892.1"/>
    </source>
</evidence>
<dbReference type="InterPro" id="IPR011051">
    <property type="entry name" value="RmlC_Cupin_sf"/>
</dbReference>
<dbReference type="Proteomes" id="UP001161580">
    <property type="component" value="Unassembled WGS sequence"/>
</dbReference>
<dbReference type="InterPro" id="IPR003829">
    <property type="entry name" value="Pirin_N_dom"/>
</dbReference>